<dbReference type="Proteomes" id="UP000460318">
    <property type="component" value="Unassembled WGS sequence"/>
</dbReference>
<proteinExistence type="predicted"/>
<protein>
    <submittedName>
        <fullName evidence="2">Uncharacterized protein</fullName>
    </submittedName>
</protein>
<reference evidence="2 3" key="1">
    <citation type="submission" date="2019-12" db="EMBL/GenBank/DDBJ databases">
        <title>Paenibacillus sp. nov., an endophytic bacterium isolated from the stem of Dendrobium.</title>
        <authorList>
            <person name="Zhao R."/>
        </authorList>
    </citation>
    <scope>NUCLEOTIDE SEQUENCE [LARGE SCALE GENOMIC DNA]</scope>
    <source>
        <strain evidence="2 3">HJL G12</strain>
    </source>
</reference>
<evidence type="ECO:0000256" key="1">
    <source>
        <dbReference type="SAM" id="MobiDB-lite"/>
    </source>
</evidence>
<gene>
    <name evidence="2" type="ORF">GRF59_14755</name>
</gene>
<feature type="compositionally biased region" description="Basic and acidic residues" evidence="1">
    <location>
        <begin position="64"/>
        <end position="82"/>
    </location>
</feature>
<evidence type="ECO:0000313" key="3">
    <source>
        <dbReference type="Proteomes" id="UP000460318"/>
    </source>
</evidence>
<dbReference type="RefSeq" id="WP_160498490.1">
    <property type="nucleotide sequence ID" value="NZ_WUBI01000002.1"/>
</dbReference>
<organism evidence="2 3">
    <name type="scientific">Paenibacillus dendrobii</name>
    <dbReference type="NCBI Taxonomy" id="2691084"/>
    <lineage>
        <taxon>Bacteria</taxon>
        <taxon>Bacillati</taxon>
        <taxon>Bacillota</taxon>
        <taxon>Bacilli</taxon>
        <taxon>Bacillales</taxon>
        <taxon>Paenibacillaceae</taxon>
        <taxon>Paenibacillus</taxon>
    </lineage>
</organism>
<dbReference type="AlphaFoldDB" id="A0A7X3IJ16"/>
<comment type="caution">
    <text evidence="2">The sequence shown here is derived from an EMBL/GenBank/DDBJ whole genome shotgun (WGS) entry which is preliminary data.</text>
</comment>
<accession>A0A7X3IJ16</accession>
<keyword evidence="3" id="KW-1185">Reference proteome</keyword>
<sequence>MALAEERETLIRSDDDCKTWTVYTMQPTIITKLRKVGAEPYKVGAEGGHYYKDLKFNQVSFRSGKEREMTEEQRQAASERAKKNLHRK</sequence>
<feature type="region of interest" description="Disordered" evidence="1">
    <location>
        <begin position="64"/>
        <end position="88"/>
    </location>
</feature>
<evidence type="ECO:0000313" key="2">
    <source>
        <dbReference type="EMBL" id="MWV44879.1"/>
    </source>
</evidence>
<dbReference type="EMBL" id="WUBI01000002">
    <property type="protein sequence ID" value="MWV44879.1"/>
    <property type="molecule type" value="Genomic_DNA"/>
</dbReference>
<name>A0A7X3IJ16_9BACL</name>